<evidence type="ECO:0000313" key="5">
    <source>
        <dbReference type="Proteomes" id="UP000176494"/>
    </source>
</evidence>
<evidence type="ECO:0008006" key="6">
    <source>
        <dbReference type="Google" id="ProtNLM"/>
    </source>
</evidence>
<organism evidence="4 5">
    <name type="scientific">Candidatus Vogelbacteria bacterium GWA1_51_14</name>
    <dbReference type="NCBI Taxonomy" id="1802435"/>
    <lineage>
        <taxon>Bacteria</taxon>
        <taxon>Candidatus Vogeliibacteriota</taxon>
    </lineage>
</organism>
<dbReference type="Proteomes" id="UP000176494">
    <property type="component" value="Unassembled WGS sequence"/>
</dbReference>
<dbReference type="GO" id="GO:0003824">
    <property type="term" value="F:catalytic activity"/>
    <property type="evidence" value="ECO:0007669"/>
    <property type="project" value="InterPro"/>
</dbReference>
<dbReference type="Gene3D" id="3.30.470.10">
    <property type="match status" value="1"/>
</dbReference>
<dbReference type="InterPro" id="IPR001544">
    <property type="entry name" value="Aminotrans_IV"/>
</dbReference>
<keyword evidence="3" id="KW-0663">Pyridoxal phosphate</keyword>
<evidence type="ECO:0000313" key="4">
    <source>
        <dbReference type="EMBL" id="OHA56760.1"/>
    </source>
</evidence>
<dbReference type="Gene3D" id="3.20.10.10">
    <property type="entry name" value="D-amino Acid Aminotransferase, subunit A, domain 2"/>
    <property type="match status" value="1"/>
</dbReference>
<dbReference type="SUPFAM" id="SSF56752">
    <property type="entry name" value="D-aminoacid aminotransferase-like PLP-dependent enzymes"/>
    <property type="match status" value="1"/>
</dbReference>
<dbReference type="STRING" id="1802435.A2114_01690"/>
<dbReference type="Pfam" id="PF01063">
    <property type="entry name" value="Aminotran_4"/>
    <property type="match status" value="1"/>
</dbReference>
<accession>A0A1G2Q890</accession>
<dbReference type="AlphaFoldDB" id="A0A1G2Q890"/>
<dbReference type="PANTHER" id="PTHR42743">
    <property type="entry name" value="AMINO-ACID AMINOTRANSFERASE"/>
    <property type="match status" value="1"/>
</dbReference>
<comment type="caution">
    <text evidence="4">The sequence shown here is derived from an EMBL/GenBank/DDBJ whole genome shotgun (WGS) entry which is preliminary data.</text>
</comment>
<proteinExistence type="inferred from homology"/>
<dbReference type="GO" id="GO:0008652">
    <property type="term" value="P:amino acid biosynthetic process"/>
    <property type="evidence" value="ECO:0007669"/>
    <property type="project" value="UniProtKB-ARBA"/>
</dbReference>
<comment type="similarity">
    <text evidence="2">Belongs to the class-IV pyridoxal-phosphate-dependent aminotransferase family.</text>
</comment>
<dbReference type="CDD" id="cd00449">
    <property type="entry name" value="PLPDE_IV"/>
    <property type="match status" value="1"/>
</dbReference>
<gene>
    <name evidence="4" type="ORF">A2114_01690</name>
</gene>
<dbReference type="GO" id="GO:0046394">
    <property type="term" value="P:carboxylic acid biosynthetic process"/>
    <property type="evidence" value="ECO:0007669"/>
    <property type="project" value="UniProtKB-ARBA"/>
</dbReference>
<protein>
    <recommendedName>
        <fullName evidence="6">Amino acid aminotransferase</fullName>
    </recommendedName>
</protein>
<dbReference type="FunFam" id="3.20.10.10:FF:000002">
    <property type="entry name" value="D-alanine aminotransferase"/>
    <property type="match status" value="1"/>
</dbReference>
<evidence type="ECO:0000256" key="1">
    <source>
        <dbReference type="ARBA" id="ARBA00001933"/>
    </source>
</evidence>
<sequence>MHKYCYANGRVSDINKPQIKLNDLGVLRGYGVFDFVKVSEGAPLWWREHLARFRRSAKTIGLAVPLSDAKLTAIARQLLKKNKVKEGSLRLVLTGGETRDGITPGGRPNLAILVEDTYALPAKVFKQGGKLITTDYQRLFPEAKSTNYLLAVKLQARKRAAGAMEILYVSGGKVLEASTSNLFYIKDGALRTPASGVLPGITRQMAIKLARKLGHPVTERDVLLTELKNADEVFITATNKDIAPVVRVDDMVIGDGAPGPVTLKLLEAYRQAAKDYARKFRWNK</sequence>
<dbReference type="InterPro" id="IPR036038">
    <property type="entry name" value="Aminotransferase-like"/>
</dbReference>
<evidence type="ECO:0000256" key="3">
    <source>
        <dbReference type="ARBA" id="ARBA00022898"/>
    </source>
</evidence>
<dbReference type="InterPro" id="IPR043131">
    <property type="entry name" value="BCAT-like_N"/>
</dbReference>
<name>A0A1G2Q890_9BACT</name>
<dbReference type="GO" id="GO:0005829">
    <property type="term" value="C:cytosol"/>
    <property type="evidence" value="ECO:0007669"/>
    <property type="project" value="TreeGrafter"/>
</dbReference>
<comment type="cofactor">
    <cofactor evidence="1">
        <name>pyridoxal 5'-phosphate</name>
        <dbReference type="ChEBI" id="CHEBI:597326"/>
    </cofactor>
</comment>
<dbReference type="PANTHER" id="PTHR42743:SF11">
    <property type="entry name" value="AMINODEOXYCHORISMATE LYASE"/>
    <property type="match status" value="1"/>
</dbReference>
<dbReference type="EMBL" id="MHTG01000032">
    <property type="protein sequence ID" value="OHA56760.1"/>
    <property type="molecule type" value="Genomic_DNA"/>
</dbReference>
<dbReference type="InterPro" id="IPR050571">
    <property type="entry name" value="Class-IV_PLP-Dep_Aminotrnsfr"/>
</dbReference>
<reference evidence="4 5" key="1">
    <citation type="journal article" date="2016" name="Nat. Commun.">
        <title>Thousands of microbial genomes shed light on interconnected biogeochemical processes in an aquifer system.</title>
        <authorList>
            <person name="Anantharaman K."/>
            <person name="Brown C.T."/>
            <person name="Hug L.A."/>
            <person name="Sharon I."/>
            <person name="Castelle C.J."/>
            <person name="Probst A.J."/>
            <person name="Thomas B.C."/>
            <person name="Singh A."/>
            <person name="Wilkins M.J."/>
            <person name="Karaoz U."/>
            <person name="Brodie E.L."/>
            <person name="Williams K.H."/>
            <person name="Hubbard S.S."/>
            <person name="Banfield J.F."/>
        </authorList>
    </citation>
    <scope>NUCLEOTIDE SEQUENCE [LARGE SCALE GENOMIC DNA]</scope>
</reference>
<dbReference type="InterPro" id="IPR043132">
    <property type="entry name" value="BCAT-like_C"/>
</dbReference>
<evidence type="ECO:0000256" key="2">
    <source>
        <dbReference type="ARBA" id="ARBA00009320"/>
    </source>
</evidence>